<accession>A0A0R3RP17</accession>
<feature type="region of interest" description="Disordered" evidence="1">
    <location>
        <begin position="17"/>
        <end position="56"/>
    </location>
</feature>
<dbReference type="Proteomes" id="UP000050640">
    <property type="component" value="Unplaced"/>
</dbReference>
<name>A0A0R3RP17_9BILA</name>
<dbReference type="AlphaFoldDB" id="A0A0R3RP17"/>
<protein>
    <submittedName>
        <fullName evidence="4">C2H2-type domain-containing protein</fullName>
    </submittedName>
</protein>
<feature type="domain" description="C2H2-type" evidence="2">
    <location>
        <begin position="153"/>
        <end position="174"/>
    </location>
</feature>
<organism evidence="3 4">
    <name type="scientific">Elaeophora elaphi</name>
    <dbReference type="NCBI Taxonomy" id="1147741"/>
    <lineage>
        <taxon>Eukaryota</taxon>
        <taxon>Metazoa</taxon>
        <taxon>Ecdysozoa</taxon>
        <taxon>Nematoda</taxon>
        <taxon>Chromadorea</taxon>
        <taxon>Rhabditida</taxon>
        <taxon>Spirurina</taxon>
        <taxon>Spiruromorpha</taxon>
        <taxon>Filarioidea</taxon>
        <taxon>Onchocercidae</taxon>
        <taxon>Elaeophora</taxon>
    </lineage>
</organism>
<proteinExistence type="predicted"/>
<dbReference type="WBParaSite" id="EEL_0000322801-mRNA-1">
    <property type="protein sequence ID" value="EEL_0000322801-mRNA-1"/>
    <property type="gene ID" value="EEL_0000322801"/>
</dbReference>
<evidence type="ECO:0000313" key="3">
    <source>
        <dbReference type="Proteomes" id="UP000050640"/>
    </source>
</evidence>
<evidence type="ECO:0000256" key="1">
    <source>
        <dbReference type="SAM" id="MobiDB-lite"/>
    </source>
</evidence>
<sequence>LHAFQQESVLRASLAKYEGLNARQESEEGPVPQEPEYDEEAEWAPLPESSDEAMEWQTEAELAPLPDDDEEGLEVSVAPKESSGVEEPEVTIREIVLRRTIRVPVPVIRAVTPEASHPADLEDLLGQLRQKLVVPRAEPYTVVREGRTSAIVCGFCHRQFKTLKGWRIHTSKMHKQEGFCARCGHSLLLPPEFTAAQRTAAVELHALEWCRGHVRP</sequence>
<evidence type="ECO:0000313" key="4">
    <source>
        <dbReference type="WBParaSite" id="EEL_0000322801-mRNA-1"/>
    </source>
</evidence>
<reference evidence="4" key="1">
    <citation type="submission" date="2017-02" db="UniProtKB">
        <authorList>
            <consortium name="WormBaseParasite"/>
        </authorList>
    </citation>
    <scope>IDENTIFICATION</scope>
</reference>
<keyword evidence="3" id="KW-1185">Reference proteome</keyword>
<dbReference type="PROSITE" id="PS00028">
    <property type="entry name" value="ZINC_FINGER_C2H2_1"/>
    <property type="match status" value="1"/>
</dbReference>
<dbReference type="InterPro" id="IPR013087">
    <property type="entry name" value="Znf_C2H2_type"/>
</dbReference>
<evidence type="ECO:0000259" key="2">
    <source>
        <dbReference type="PROSITE" id="PS00028"/>
    </source>
</evidence>